<dbReference type="Proteomes" id="UP000095280">
    <property type="component" value="Unplaced"/>
</dbReference>
<accession>A0A1I8JD68</accession>
<feature type="compositionally biased region" description="Basic and acidic residues" evidence="2">
    <location>
        <begin position="203"/>
        <end position="222"/>
    </location>
</feature>
<dbReference type="AlphaFoldDB" id="A0A1I8JD68"/>
<dbReference type="WBParaSite" id="maker-uti_cns_0046820-snap-gene-0.4-mRNA-1">
    <property type="protein sequence ID" value="maker-uti_cns_0046820-snap-gene-0.4-mRNA-1"/>
    <property type="gene ID" value="maker-uti_cns_0046820-snap-gene-0.4"/>
</dbReference>
<feature type="compositionally biased region" description="Basic and acidic residues" evidence="2">
    <location>
        <begin position="69"/>
        <end position="78"/>
    </location>
</feature>
<evidence type="ECO:0000313" key="4">
    <source>
        <dbReference type="WBParaSite" id="maker-uti_cns_0046820-snap-gene-0.4-mRNA-1"/>
    </source>
</evidence>
<sequence length="369" mass="40934">MRRQSGGRAGVQPVKARAVWRAAAQGCGGRAAAAKASGSKTAQQNRDEKQELAKHHEAAMQHAKQQQQPKERYETGPSRQDLKEMFHHLLESMTEAERKSLTLRLGKASVKRTFSQMKDEVRAMPASKRAALPPSEAKAAVLRMRRSLLLGAMESGMPAARRRRRKRDLVEFSPEEYRQLAAMLASQPVGGYVEDAEGNIRLAADDRDGADPEAAAEERAEPAVDVDDYDNNDAGGLFEGWAEEPVRDDNFPGEEKEEEEDGSGREKLQRNRRPPLTMFLVRMAGVKGLFVPLDQDRAEQMADELTGEAAIAEAAEAQAEAERRSQLEAAGVAELKRFAEKKIPVSRWRSPRNEGLRPHATQHDALLIE</sequence>
<keyword evidence="1" id="KW-0175">Coiled coil</keyword>
<feature type="compositionally biased region" description="Basic and acidic residues" evidence="2">
    <location>
        <begin position="45"/>
        <end position="59"/>
    </location>
</feature>
<evidence type="ECO:0000256" key="1">
    <source>
        <dbReference type="SAM" id="Coils"/>
    </source>
</evidence>
<keyword evidence="3" id="KW-1185">Reference proteome</keyword>
<feature type="coiled-coil region" evidence="1">
    <location>
        <begin position="295"/>
        <end position="322"/>
    </location>
</feature>
<feature type="compositionally biased region" description="Basic and acidic residues" evidence="2">
    <location>
        <begin position="244"/>
        <end position="254"/>
    </location>
</feature>
<feature type="compositionally biased region" description="Low complexity" evidence="2">
    <location>
        <begin position="31"/>
        <end position="43"/>
    </location>
</feature>
<feature type="region of interest" description="Disordered" evidence="2">
    <location>
        <begin position="349"/>
        <end position="369"/>
    </location>
</feature>
<organism evidence="3 4">
    <name type="scientific">Macrostomum lignano</name>
    <dbReference type="NCBI Taxonomy" id="282301"/>
    <lineage>
        <taxon>Eukaryota</taxon>
        <taxon>Metazoa</taxon>
        <taxon>Spiralia</taxon>
        <taxon>Lophotrochozoa</taxon>
        <taxon>Platyhelminthes</taxon>
        <taxon>Rhabditophora</taxon>
        <taxon>Macrostomorpha</taxon>
        <taxon>Macrostomida</taxon>
        <taxon>Macrostomidae</taxon>
        <taxon>Macrostomum</taxon>
    </lineage>
</organism>
<proteinExistence type="predicted"/>
<name>A0A1I8JD68_9PLAT</name>
<feature type="region of interest" description="Disordered" evidence="2">
    <location>
        <begin position="31"/>
        <end position="78"/>
    </location>
</feature>
<evidence type="ECO:0000256" key="2">
    <source>
        <dbReference type="SAM" id="MobiDB-lite"/>
    </source>
</evidence>
<feature type="region of interest" description="Disordered" evidence="2">
    <location>
        <begin position="203"/>
        <end position="272"/>
    </location>
</feature>
<evidence type="ECO:0000313" key="3">
    <source>
        <dbReference type="Proteomes" id="UP000095280"/>
    </source>
</evidence>
<reference evidence="4" key="1">
    <citation type="submission" date="2016-11" db="UniProtKB">
        <authorList>
            <consortium name="WormBaseParasite"/>
        </authorList>
    </citation>
    <scope>IDENTIFICATION</scope>
</reference>
<protein>
    <submittedName>
        <fullName evidence="4">Ribosome biogenesis protein NOP53</fullName>
    </submittedName>
</protein>